<keyword evidence="1" id="KW-0812">Transmembrane</keyword>
<sequence>MSMESTKPFDRPWFIANWVAFAIGLVIPVAYAAHHRGGPFSHHALTVLGLSLASISAHAVYGGYFAVRDAVYTREEDPGMFWFGVVVFSLISLLILRM</sequence>
<reference evidence="2" key="1">
    <citation type="submission" date="2015-10" db="EMBL/GenBank/DDBJ databases">
        <authorList>
            <person name="Gilbert D.G."/>
        </authorList>
    </citation>
    <scope>NUCLEOTIDE SEQUENCE</scope>
    <source>
        <strain evidence="2">Phyl III-seqv23</strain>
    </source>
</reference>
<evidence type="ECO:0000313" key="3">
    <source>
        <dbReference type="EMBL" id="QCX49331.1"/>
    </source>
</evidence>
<evidence type="ECO:0000313" key="2">
    <source>
        <dbReference type="EMBL" id="CUV15221.1"/>
    </source>
</evidence>
<reference evidence="3 4" key="2">
    <citation type="submission" date="2019-04" db="EMBL/GenBank/DDBJ databases">
        <title>Complete Genome of UW386 and Higher Quality Genome of UW700.</title>
        <authorList>
            <person name="Jacobs J."/>
            <person name="Perez A."/>
            <person name="Steidl O."/>
            <person name="Allen C."/>
        </authorList>
    </citation>
    <scope>NUCLEOTIDE SEQUENCE [LARGE SCALE GENOMIC DNA]</scope>
    <source>
        <strain evidence="3 4">UW386</strain>
    </source>
</reference>
<dbReference type="AlphaFoldDB" id="A0A0S4TZN4"/>
<protein>
    <recommendedName>
        <fullName evidence="5">Transmembrane protein</fullName>
    </recommendedName>
</protein>
<dbReference type="EMBL" id="LN899819">
    <property type="protein sequence ID" value="CUV15221.1"/>
    <property type="molecule type" value="Genomic_DNA"/>
</dbReference>
<evidence type="ECO:0000256" key="1">
    <source>
        <dbReference type="SAM" id="Phobius"/>
    </source>
</evidence>
<name>A0A0S4TZN4_RALSL</name>
<proteinExistence type="predicted"/>
<dbReference type="Proteomes" id="UP000310553">
    <property type="component" value="Chromosome"/>
</dbReference>
<dbReference type="EMBL" id="CP039339">
    <property type="protein sequence ID" value="QCX49331.1"/>
    <property type="molecule type" value="Genomic_DNA"/>
</dbReference>
<organism evidence="2">
    <name type="scientific">Ralstonia solanacearum</name>
    <name type="common">Pseudomonas solanacearum</name>
    <dbReference type="NCBI Taxonomy" id="305"/>
    <lineage>
        <taxon>Bacteria</taxon>
        <taxon>Pseudomonadati</taxon>
        <taxon>Pseudomonadota</taxon>
        <taxon>Betaproteobacteria</taxon>
        <taxon>Burkholderiales</taxon>
        <taxon>Burkholderiaceae</taxon>
        <taxon>Ralstonia</taxon>
        <taxon>Ralstonia solanacearum species complex</taxon>
    </lineage>
</organism>
<keyword evidence="1" id="KW-0472">Membrane</keyword>
<evidence type="ECO:0008006" key="5">
    <source>
        <dbReference type="Google" id="ProtNLM"/>
    </source>
</evidence>
<accession>A0A0S4TZN4</accession>
<feature type="transmembrane region" description="Helical" evidence="1">
    <location>
        <begin position="79"/>
        <end position="96"/>
    </location>
</feature>
<evidence type="ECO:0000313" key="4">
    <source>
        <dbReference type="Proteomes" id="UP000310553"/>
    </source>
</evidence>
<keyword evidence="1" id="KW-1133">Transmembrane helix</keyword>
<dbReference type="PATRIC" id="fig|305.106.peg.5192"/>
<feature type="transmembrane region" description="Helical" evidence="1">
    <location>
        <begin position="12"/>
        <end position="33"/>
    </location>
</feature>
<gene>
    <name evidence="3" type="ORF">E7Z57_09565</name>
    <name evidence="2" type="ORF">RUN39_v1_1180004</name>
</gene>
<feature type="transmembrane region" description="Helical" evidence="1">
    <location>
        <begin position="45"/>
        <end position="67"/>
    </location>
</feature>